<dbReference type="HOGENOM" id="CLU_2272854_0_0_7"/>
<dbReference type="Proteomes" id="UP000009071">
    <property type="component" value="Chromosome"/>
</dbReference>
<dbReference type="STRING" id="573370.DMR_36670"/>
<dbReference type="EMBL" id="AP010904">
    <property type="protein sequence ID" value="BAH77158.1"/>
    <property type="molecule type" value="Genomic_DNA"/>
</dbReference>
<organism evidence="2 3">
    <name type="scientific">Solidesulfovibrio magneticus (strain ATCC 700980 / DSM 13731 / RS-1)</name>
    <name type="common">Desulfovibrio magneticus</name>
    <dbReference type="NCBI Taxonomy" id="573370"/>
    <lineage>
        <taxon>Bacteria</taxon>
        <taxon>Pseudomonadati</taxon>
        <taxon>Thermodesulfobacteriota</taxon>
        <taxon>Desulfovibrionia</taxon>
        <taxon>Desulfovibrionales</taxon>
        <taxon>Desulfovibrionaceae</taxon>
        <taxon>Solidesulfovibrio</taxon>
    </lineage>
</organism>
<gene>
    <name evidence="2" type="ordered locus">DMR_36670</name>
</gene>
<dbReference type="AlphaFoldDB" id="C4XM30"/>
<name>C4XM30_SOLM1</name>
<feature type="region of interest" description="Disordered" evidence="1">
    <location>
        <begin position="11"/>
        <end position="31"/>
    </location>
</feature>
<evidence type="ECO:0000313" key="3">
    <source>
        <dbReference type="Proteomes" id="UP000009071"/>
    </source>
</evidence>
<accession>C4XM30</accession>
<evidence type="ECO:0000256" key="1">
    <source>
        <dbReference type="SAM" id="MobiDB-lite"/>
    </source>
</evidence>
<keyword evidence="3" id="KW-1185">Reference proteome</keyword>
<evidence type="ECO:0000313" key="2">
    <source>
        <dbReference type="EMBL" id="BAH77158.1"/>
    </source>
</evidence>
<protein>
    <submittedName>
        <fullName evidence="2">Uncharacterized protein</fullName>
    </submittedName>
</protein>
<reference evidence="2 3" key="1">
    <citation type="journal article" date="2009" name="Genome Res.">
        <title>Whole genome sequence of Desulfovibrio magneticus strain RS-1 revealed common gene clusters in magnetotactic bacteria.</title>
        <authorList>
            <person name="Nakazawa H."/>
            <person name="Arakaki A."/>
            <person name="Narita-Yamada S."/>
            <person name="Yashiro I."/>
            <person name="Jinno K."/>
            <person name="Aoki N."/>
            <person name="Tsuruyama A."/>
            <person name="Okamura Y."/>
            <person name="Tanikawa S."/>
            <person name="Fujita N."/>
            <person name="Takeyama H."/>
            <person name="Matsunaga T."/>
        </authorList>
    </citation>
    <scope>NUCLEOTIDE SEQUENCE [LARGE SCALE GENOMIC DNA]</scope>
    <source>
        <strain evidence="3">ATCC 700980 / DSM 13731 / RS-1</strain>
    </source>
</reference>
<dbReference type="KEGG" id="dma:DMR_36670"/>
<sequence>MVKIMTTVNAVEEGGSRVGQSSTPDPPHPVLRQTQLSKIKNDFSRDSGPRRKIERGLTLPLLIAHPALWIHTKIMKDTGGILKIVSSRESKKKKGLSFRITL</sequence>
<proteinExistence type="predicted"/>